<dbReference type="STRING" id="7168.A0A182N8T9"/>
<dbReference type="GO" id="GO:0016491">
    <property type="term" value="F:oxidoreductase activity"/>
    <property type="evidence" value="ECO:0007669"/>
    <property type="project" value="InterPro"/>
</dbReference>
<evidence type="ECO:0000256" key="3">
    <source>
        <dbReference type="PIRSR" id="PIRSR000097-3"/>
    </source>
</evidence>
<organism evidence="5 6">
    <name type="scientific">Anopheles dirus</name>
    <dbReference type="NCBI Taxonomy" id="7168"/>
    <lineage>
        <taxon>Eukaryota</taxon>
        <taxon>Metazoa</taxon>
        <taxon>Ecdysozoa</taxon>
        <taxon>Arthropoda</taxon>
        <taxon>Hexapoda</taxon>
        <taxon>Insecta</taxon>
        <taxon>Pterygota</taxon>
        <taxon>Neoptera</taxon>
        <taxon>Endopterygota</taxon>
        <taxon>Diptera</taxon>
        <taxon>Nematocera</taxon>
        <taxon>Culicoidea</taxon>
        <taxon>Culicidae</taxon>
        <taxon>Anophelinae</taxon>
        <taxon>Anopheles</taxon>
    </lineage>
</organism>
<dbReference type="SUPFAM" id="SSF51430">
    <property type="entry name" value="NAD(P)-linked oxidoreductase"/>
    <property type="match status" value="1"/>
</dbReference>
<dbReference type="VEuPathDB" id="VectorBase:ADIR004063"/>
<feature type="active site" description="Proton donor" evidence="1">
    <location>
        <position position="53"/>
    </location>
</feature>
<dbReference type="Proteomes" id="UP000075884">
    <property type="component" value="Unassembled WGS sequence"/>
</dbReference>
<reference evidence="5" key="2">
    <citation type="submission" date="2020-05" db="UniProtKB">
        <authorList>
            <consortium name="EnsemblMetazoa"/>
        </authorList>
    </citation>
    <scope>IDENTIFICATION</scope>
    <source>
        <strain evidence="5">WRAIR2</strain>
    </source>
</reference>
<dbReference type="PIRSF" id="PIRSF000097">
    <property type="entry name" value="AKR"/>
    <property type="match status" value="1"/>
</dbReference>
<feature type="domain" description="NADP-dependent oxidoreductase" evidence="4">
    <location>
        <begin position="20"/>
        <end position="287"/>
    </location>
</feature>
<dbReference type="PANTHER" id="PTHR43827:SF14">
    <property type="entry name" value="NADP-DEPENDENT OXIDOREDUCTASE DOMAIN-CONTAINING PROTEIN"/>
    <property type="match status" value="1"/>
</dbReference>
<name>A0A182N8T9_9DIPT</name>
<feature type="site" description="Lowers pKa of active site Tyr" evidence="3">
    <location>
        <position position="83"/>
    </location>
</feature>
<evidence type="ECO:0000256" key="2">
    <source>
        <dbReference type="PIRSR" id="PIRSR000097-2"/>
    </source>
</evidence>
<dbReference type="Gene3D" id="3.20.20.100">
    <property type="entry name" value="NADP-dependent oxidoreductase domain"/>
    <property type="match status" value="1"/>
</dbReference>
<dbReference type="PRINTS" id="PR00069">
    <property type="entry name" value="ALDKETRDTASE"/>
</dbReference>
<protein>
    <recommendedName>
        <fullName evidence="4">NADP-dependent oxidoreductase domain-containing protein</fullName>
    </recommendedName>
</protein>
<keyword evidence="6" id="KW-1185">Reference proteome</keyword>
<reference evidence="6" key="1">
    <citation type="submission" date="2013-03" db="EMBL/GenBank/DDBJ databases">
        <title>The Genome Sequence of Anopheles dirus WRAIR2.</title>
        <authorList>
            <consortium name="The Broad Institute Genomics Platform"/>
            <person name="Neafsey D.E."/>
            <person name="Walton C."/>
            <person name="Walker B."/>
            <person name="Young S.K."/>
            <person name="Zeng Q."/>
            <person name="Gargeya S."/>
            <person name="Fitzgerald M."/>
            <person name="Haas B."/>
            <person name="Abouelleil A."/>
            <person name="Allen A.W."/>
            <person name="Alvarado L."/>
            <person name="Arachchi H.M."/>
            <person name="Berlin A.M."/>
            <person name="Chapman S.B."/>
            <person name="Gainer-Dewar J."/>
            <person name="Goldberg J."/>
            <person name="Griggs A."/>
            <person name="Gujja S."/>
            <person name="Hansen M."/>
            <person name="Howarth C."/>
            <person name="Imamovic A."/>
            <person name="Ireland A."/>
            <person name="Larimer J."/>
            <person name="McCowan C."/>
            <person name="Murphy C."/>
            <person name="Pearson M."/>
            <person name="Poon T.W."/>
            <person name="Priest M."/>
            <person name="Roberts A."/>
            <person name="Saif S."/>
            <person name="Shea T."/>
            <person name="Sisk P."/>
            <person name="Sykes S."/>
            <person name="Wortman J."/>
            <person name="Nusbaum C."/>
            <person name="Birren B."/>
        </authorList>
    </citation>
    <scope>NUCLEOTIDE SEQUENCE [LARGE SCALE GENOMIC DNA]</scope>
    <source>
        <strain evidence="6">WRAIR2</strain>
    </source>
</reference>
<dbReference type="InterPro" id="IPR018170">
    <property type="entry name" value="Aldo/ket_reductase_CS"/>
</dbReference>
<dbReference type="EnsemblMetazoa" id="ADIR004063-RA">
    <property type="protein sequence ID" value="ADIR004063-PA"/>
    <property type="gene ID" value="ADIR004063"/>
</dbReference>
<proteinExistence type="predicted"/>
<sequence length="291" mass="31915">MIPTALMKISEKQSIRLPVIGLGTYSLTGTEGKESIKTAIDSGYRMFDTAVAYGNERIVGEAIGEKIREGNGLTREDFFVISKLSGSYHRLDRVEQCCRMSVDRLGLDYVDLYLMHTPVAQVDGGDGSKKAVLSNAIDDTVDPLEAWFGLEKCYRAGICRAIGVSNFSEQQLNALPAEGTIAPAVNQIECSVGFNQQSMREFCRQQDILVMGYAPLGKQKLPFLSAERVKQIALAVGKSPAQVCLRYLIEKGVVPVVKSANHTRQQENLNIFDFKLTAEQLAQLDGIGGNE</sequence>
<dbReference type="Pfam" id="PF00248">
    <property type="entry name" value="Aldo_ket_red"/>
    <property type="match status" value="1"/>
</dbReference>
<feature type="binding site" evidence="2">
    <location>
        <position position="116"/>
    </location>
    <ligand>
        <name>substrate</name>
    </ligand>
</feature>
<dbReference type="PROSITE" id="PS00063">
    <property type="entry name" value="ALDOKETO_REDUCTASE_3"/>
    <property type="match status" value="1"/>
</dbReference>
<evidence type="ECO:0000259" key="4">
    <source>
        <dbReference type="Pfam" id="PF00248"/>
    </source>
</evidence>
<dbReference type="InterPro" id="IPR023210">
    <property type="entry name" value="NADP_OxRdtase_dom"/>
</dbReference>
<evidence type="ECO:0000313" key="5">
    <source>
        <dbReference type="EnsemblMetazoa" id="ADIR004063-PA"/>
    </source>
</evidence>
<evidence type="ECO:0000313" key="6">
    <source>
        <dbReference type="Proteomes" id="UP000075884"/>
    </source>
</evidence>
<dbReference type="InterPro" id="IPR020471">
    <property type="entry name" value="AKR"/>
</dbReference>
<dbReference type="PROSITE" id="PS00062">
    <property type="entry name" value="ALDOKETO_REDUCTASE_2"/>
    <property type="match status" value="1"/>
</dbReference>
<dbReference type="AlphaFoldDB" id="A0A182N8T9"/>
<dbReference type="PANTHER" id="PTHR43827">
    <property type="entry name" value="2,5-DIKETO-D-GLUCONIC ACID REDUCTASE"/>
    <property type="match status" value="1"/>
</dbReference>
<dbReference type="InterPro" id="IPR036812">
    <property type="entry name" value="NAD(P)_OxRdtase_dom_sf"/>
</dbReference>
<accession>A0A182N8T9</accession>
<evidence type="ECO:0000256" key="1">
    <source>
        <dbReference type="PIRSR" id="PIRSR000097-1"/>
    </source>
</evidence>